<dbReference type="PANTHER" id="PTHR43861">
    <property type="entry name" value="TRANS-ACONITATE 2-METHYLTRANSFERASE-RELATED"/>
    <property type="match status" value="1"/>
</dbReference>
<dbReference type="Proteomes" id="UP001164693">
    <property type="component" value="Chromosome"/>
</dbReference>
<organism evidence="2 3">
    <name type="scientific">Jatrophihabitans cynanchi</name>
    <dbReference type="NCBI Taxonomy" id="2944128"/>
    <lineage>
        <taxon>Bacteria</taxon>
        <taxon>Bacillati</taxon>
        <taxon>Actinomycetota</taxon>
        <taxon>Actinomycetes</taxon>
        <taxon>Jatrophihabitantales</taxon>
        <taxon>Jatrophihabitantaceae</taxon>
        <taxon>Jatrophihabitans</taxon>
    </lineage>
</organism>
<dbReference type="CDD" id="cd02440">
    <property type="entry name" value="AdoMet_MTases"/>
    <property type="match status" value="1"/>
</dbReference>
<evidence type="ECO:0000313" key="3">
    <source>
        <dbReference type="Proteomes" id="UP001164693"/>
    </source>
</evidence>
<dbReference type="Pfam" id="PF13489">
    <property type="entry name" value="Methyltransf_23"/>
    <property type="match status" value="1"/>
</dbReference>
<dbReference type="EMBL" id="CP097463">
    <property type="protein sequence ID" value="WAX59237.1"/>
    <property type="molecule type" value="Genomic_DNA"/>
</dbReference>
<dbReference type="SUPFAM" id="SSF53335">
    <property type="entry name" value="S-adenosyl-L-methionine-dependent methyltransferases"/>
    <property type="match status" value="1"/>
</dbReference>
<name>A0ABY7K6V4_9ACTN</name>
<keyword evidence="1" id="KW-0808">Transferase</keyword>
<evidence type="ECO:0000313" key="2">
    <source>
        <dbReference type="EMBL" id="WAX59237.1"/>
    </source>
</evidence>
<protein>
    <submittedName>
        <fullName evidence="2">Class I SAM-dependent methyltransferase</fullName>
    </submittedName>
</protein>
<gene>
    <name evidence="2" type="ORF">M6B22_10850</name>
</gene>
<sequence>MSASRTRLGTHTAVPCDCCGSTERTELFRENGIALGQCAVCDLLSIADVPAGRMTELEAGHYAGTHKVLDAGKQLAAEQVLADRFRGYVELAGAFVRSGTWLDIGCGAGLLLTLAQEAGYTGAGIELNADRRAAAAQVTGLDIHGRPVEELGYPDRTFDVISLINVFSHLVSPAATLRELRRILKPDGVLIMATGELSGTVDKADMPNWNLGDHLHFLGDRTITCYAERLGFTVAHHERAWFPDLLYSRESLRSKGRSGLRDAVKAAILHIPGAFAAFRALMLRRSAGSSAHSSVFALTPVRSEGADRVR</sequence>
<accession>A0ABY7K6V4</accession>
<dbReference type="GO" id="GO:0032259">
    <property type="term" value="P:methylation"/>
    <property type="evidence" value="ECO:0007669"/>
    <property type="project" value="UniProtKB-KW"/>
</dbReference>
<proteinExistence type="predicted"/>
<evidence type="ECO:0000256" key="1">
    <source>
        <dbReference type="ARBA" id="ARBA00022679"/>
    </source>
</evidence>
<reference evidence="2" key="1">
    <citation type="submission" date="2022-05" db="EMBL/GenBank/DDBJ databases">
        <title>Jatrophihabitans sp. SB3-54 whole genome sequence.</title>
        <authorList>
            <person name="Suh M.K."/>
            <person name="Eom M.K."/>
            <person name="Kim J.S."/>
            <person name="Kim H.S."/>
            <person name="Do H.E."/>
            <person name="Shin Y.K."/>
            <person name="Lee J.-S."/>
        </authorList>
    </citation>
    <scope>NUCLEOTIDE SEQUENCE</scope>
    <source>
        <strain evidence="2">SB3-54</strain>
    </source>
</reference>
<dbReference type="Gene3D" id="3.40.50.150">
    <property type="entry name" value="Vaccinia Virus protein VP39"/>
    <property type="match status" value="1"/>
</dbReference>
<keyword evidence="2" id="KW-0489">Methyltransferase</keyword>
<dbReference type="GO" id="GO:0008168">
    <property type="term" value="F:methyltransferase activity"/>
    <property type="evidence" value="ECO:0007669"/>
    <property type="project" value="UniProtKB-KW"/>
</dbReference>
<keyword evidence="3" id="KW-1185">Reference proteome</keyword>
<dbReference type="PANTHER" id="PTHR43861:SF3">
    <property type="entry name" value="PUTATIVE (AFU_ORTHOLOGUE AFUA_2G14390)-RELATED"/>
    <property type="match status" value="1"/>
</dbReference>
<dbReference type="RefSeq" id="WP_269445779.1">
    <property type="nucleotide sequence ID" value="NZ_CP097463.1"/>
</dbReference>
<dbReference type="InterPro" id="IPR029063">
    <property type="entry name" value="SAM-dependent_MTases_sf"/>
</dbReference>